<dbReference type="GO" id="GO:0004252">
    <property type="term" value="F:serine-type endopeptidase activity"/>
    <property type="evidence" value="ECO:0007669"/>
    <property type="project" value="InterPro"/>
</dbReference>
<evidence type="ECO:0000256" key="3">
    <source>
        <dbReference type="ARBA" id="ARBA00023157"/>
    </source>
</evidence>
<proteinExistence type="predicted"/>
<dbReference type="InterPro" id="IPR001314">
    <property type="entry name" value="Peptidase_S1A"/>
</dbReference>
<evidence type="ECO:0000256" key="1">
    <source>
        <dbReference type="ARBA" id="ARBA00004613"/>
    </source>
</evidence>
<keyword evidence="2" id="KW-0964">Secreted</keyword>
<dbReference type="Pfam" id="PF00089">
    <property type="entry name" value="Trypsin"/>
    <property type="match status" value="1"/>
</dbReference>
<dbReference type="EMBL" id="CAKKLH010000336">
    <property type="protein sequence ID" value="CAH0113026.1"/>
    <property type="molecule type" value="Genomic_DNA"/>
</dbReference>
<feature type="signal peptide" evidence="4">
    <location>
        <begin position="1"/>
        <end position="15"/>
    </location>
</feature>
<dbReference type="GO" id="GO:0005576">
    <property type="term" value="C:extracellular region"/>
    <property type="evidence" value="ECO:0007669"/>
    <property type="project" value="UniProtKB-SubCell"/>
</dbReference>
<organism evidence="6 7">
    <name type="scientific">Daphnia galeata</name>
    <dbReference type="NCBI Taxonomy" id="27404"/>
    <lineage>
        <taxon>Eukaryota</taxon>
        <taxon>Metazoa</taxon>
        <taxon>Ecdysozoa</taxon>
        <taxon>Arthropoda</taxon>
        <taxon>Crustacea</taxon>
        <taxon>Branchiopoda</taxon>
        <taxon>Diplostraca</taxon>
        <taxon>Cladocera</taxon>
        <taxon>Anomopoda</taxon>
        <taxon>Daphniidae</taxon>
        <taxon>Daphnia</taxon>
    </lineage>
</organism>
<dbReference type="SUPFAM" id="SSF50494">
    <property type="entry name" value="Trypsin-like serine proteases"/>
    <property type="match status" value="1"/>
</dbReference>
<evidence type="ECO:0000256" key="2">
    <source>
        <dbReference type="ARBA" id="ARBA00022525"/>
    </source>
</evidence>
<sequence>MKFVLLATLLVGAYAAPQQRTVLPCLPLNVILNTRLQQPITSGRILSGNEVVPNSLPFQVSLQRRGLNGAYVQVGGGSILDDSTILNAAHGVVGIMSFAEFRIVAGEHSLSVDSGLEQIRAVSSILTHPGFDDITYEDDISLIFLAEPLDLSVPSAKPITLPLPIAEFDPPAGFRVNVSGWGTTTSDGSVSDVLRSVEVPVIPDFDCDAAYGGDGVYIAVFPSMMCAGDTITSRIAYCQGDSGGPLFTGTGETAVQHGIISWGQACTYSQFPGVYTQVSYYLDWIAANRR</sequence>
<dbReference type="AlphaFoldDB" id="A0A8J2S2A2"/>
<protein>
    <recommendedName>
        <fullName evidence="5">Peptidase S1 domain-containing protein</fullName>
    </recommendedName>
</protein>
<evidence type="ECO:0000259" key="5">
    <source>
        <dbReference type="PROSITE" id="PS50240"/>
    </source>
</evidence>
<comment type="caution">
    <text evidence="6">The sequence shown here is derived from an EMBL/GenBank/DDBJ whole genome shotgun (WGS) entry which is preliminary data.</text>
</comment>
<keyword evidence="7" id="KW-1185">Reference proteome</keyword>
<feature type="chain" id="PRO_5035191257" description="Peptidase S1 domain-containing protein" evidence="4">
    <location>
        <begin position="16"/>
        <end position="290"/>
    </location>
</feature>
<keyword evidence="3" id="KW-1015">Disulfide bond</keyword>
<evidence type="ECO:0000313" key="7">
    <source>
        <dbReference type="Proteomes" id="UP000789390"/>
    </source>
</evidence>
<reference evidence="6" key="1">
    <citation type="submission" date="2021-11" db="EMBL/GenBank/DDBJ databases">
        <authorList>
            <person name="Schell T."/>
        </authorList>
    </citation>
    <scope>NUCLEOTIDE SEQUENCE</scope>
    <source>
        <strain evidence="6">M5</strain>
    </source>
</reference>
<comment type="subcellular location">
    <subcellularLocation>
        <location evidence="1">Secreted</location>
    </subcellularLocation>
</comment>
<evidence type="ECO:0000313" key="6">
    <source>
        <dbReference type="EMBL" id="CAH0113026.1"/>
    </source>
</evidence>
<gene>
    <name evidence="6" type="ORF">DGAL_LOCUS16828</name>
</gene>
<dbReference type="FunFam" id="2.40.10.10:FF:000038">
    <property type="entry name" value="Serine protease"/>
    <property type="match status" value="1"/>
</dbReference>
<dbReference type="SMART" id="SM00020">
    <property type="entry name" value="Tryp_SPc"/>
    <property type="match status" value="1"/>
</dbReference>
<feature type="domain" description="Peptidase S1" evidence="5">
    <location>
        <begin position="45"/>
        <end position="290"/>
    </location>
</feature>
<dbReference type="PANTHER" id="PTHR24252">
    <property type="entry name" value="ACROSIN-RELATED"/>
    <property type="match status" value="1"/>
</dbReference>
<dbReference type="InterPro" id="IPR001254">
    <property type="entry name" value="Trypsin_dom"/>
</dbReference>
<dbReference type="CDD" id="cd00190">
    <property type="entry name" value="Tryp_SPc"/>
    <property type="match status" value="1"/>
</dbReference>
<keyword evidence="4" id="KW-0732">Signal</keyword>
<dbReference type="PRINTS" id="PR00722">
    <property type="entry name" value="CHYMOTRYPSIN"/>
</dbReference>
<accession>A0A8J2S2A2</accession>
<dbReference type="GO" id="GO:0006508">
    <property type="term" value="P:proteolysis"/>
    <property type="evidence" value="ECO:0007669"/>
    <property type="project" value="InterPro"/>
</dbReference>
<name>A0A8J2S2A2_9CRUS</name>
<dbReference type="PROSITE" id="PS50240">
    <property type="entry name" value="TRYPSIN_DOM"/>
    <property type="match status" value="1"/>
</dbReference>
<dbReference type="Proteomes" id="UP000789390">
    <property type="component" value="Unassembled WGS sequence"/>
</dbReference>
<evidence type="ECO:0000256" key="4">
    <source>
        <dbReference type="SAM" id="SignalP"/>
    </source>
</evidence>
<dbReference type="OrthoDB" id="10059102at2759"/>
<dbReference type="InterPro" id="IPR043504">
    <property type="entry name" value="Peptidase_S1_PA_chymotrypsin"/>
</dbReference>
<dbReference type="Gene3D" id="2.40.10.10">
    <property type="entry name" value="Trypsin-like serine proteases"/>
    <property type="match status" value="1"/>
</dbReference>
<dbReference type="PANTHER" id="PTHR24252:SF7">
    <property type="entry name" value="HYALIN"/>
    <property type="match status" value="1"/>
</dbReference>
<dbReference type="InterPro" id="IPR009003">
    <property type="entry name" value="Peptidase_S1_PA"/>
</dbReference>